<keyword evidence="2" id="KW-0812">Transmembrane</keyword>
<keyword evidence="4" id="KW-1185">Reference proteome</keyword>
<feature type="region of interest" description="Disordered" evidence="1">
    <location>
        <begin position="1"/>
        <end position="54"/>
    </location>
</feature>
<evidence type="ECO:0000256" key="1">
    <source>
        <dbReference type="SAM" id="MobiDB-lite"/>
    </source>
</evidence>
<evidence type="ECO:0000256" key="2">
    <source>
        <dbReference type="SAM" id="Phobius"/>
    </source>
</evidence>
<dbReference type="AlphaFoldDB" id="A0A9P4LUG6"/>
<name>A0A9P4LUG6_9PEZI</name>
<keyword evidence="2" id="KW-0472">Membrane</keyword>
<accession>A0A9P4LUG6</accession>
<comment type="caution">
    <text evidence="3">The sequence shown here is derived from an EMBL/GenBank/DDBJ whole genome shotgun (WGS) entry which is preliminary data.</text>
</comment>
<feature type="transmembrane region" description="Helical" evidence="2">
    <location>
        <begin position="101"/>
        <end position="119"/>
    </location>
</feature>
<dbReference type="EMBL" id="ML978745">
    <property type="protein sequence ID" value="KAF2084134.1"/>
    <property type="molecule type" value="Genomic_DNA"/>
</dbReference>
<dbReference type="Proteomes" id="UP000799776">
    <property type="component" value="Unassembled WGS sequence"/>
</dbReference>
<organism evidence="3 4">
    <name type="scientific">Saccharata proteae CBS 121410</name>
    <dbReference type="NCBI Taxonomy" id="1314787"/>
    <lineage>
        <taxon>Eukaryota</taxon>
        <taxon>Fungi</taxon>
        <taxon>Dikarya</taxon>
        <taxon>Ascomycota</taxon>
        <taxon>Pezizomycotina</taxon>
        <taxon>Dothideomycetes</taxon>
        <taxon>Dothideomycetes incertae sedis</taxon>
        <taxon>Botryosphaeriales</taxon>
        <taxon>Saccharataceae</taxon>
        <taxon>Saccharata</taxon>
    </lineage>
</organism>
<reference evidence="3" key="1">
    <citation type="journal article" date="2020" name="Stud. Mycol.">
        <title>101 Dothideomycetes genomes: a test case for predicting lifestyles and emergence of pathogens.</title>
        <authorList>
            <person name="Haridas S."/>
            <person name="Albert R."/>
            <person name="Binder M."/>
            <person name="Bloem J."/>
            <person name="Labutti K."/>
            <person name="Salamov A."/>
            <person name="Andreopoulos B."/>
            <person name="Baker S."/>
            <person name="Barry K."/>
            <person name="Bills G."/>
            <person name="Bluhm B."/>
            <person name="Cannon C."/>
            <person name="Castanera R."/>
            <person name="Culley D."/>
            <person name="Daum C."/>
            <person name="Ezra D."/>
            <person name="Gonzalez J."/>
            <person name="Henrissat B."/>
            <person name="Kuo A."/>
            <person name="Liang C."/>
            <person name="Lipzen A."/>
            <person name="Lutzoni F."/>
            <person name="Magnuson J."/>
            <person name="Mondo S."/>
            <person name="Nolan M."/>
            <person name="Ohm R."/>
            <person name="Pangilinan J."/>
            <person name="Park H.-J."/>
            <person name="Ramirez L."/>
            <person name="Alfaro M."/>
            <person name="Sun H."/>
            <person name="Tritt A."/>
            <person name="Yoshinaga Y."/>
            <person name="Zwiers L.-H."/>
            <person name="Turgeon B."/>
            <person name="Goodwin S."/>
            <person name="Spatafora J."/>
            <person name="Crous P."/>
            <person name="Grigoriev I."/>
        </authorList>
    </citation>
    <scope>NUCLEOTIDE SEQUENCE</scope>
    <source>
        <strain evidence="3">CBS 121410</strain>
    </source>
</reference>
<keyword evidence="2" id="KW-1133">Transmembrane helix</keyword>
<sequence length="229" mass="25529">MPYPPTLSSVETETELRHEPEVVVYSPHLDRSENRDVGHDGDEKSREREDGGDARVIHEGEFGIHFLSAESGTFDALRFSVDVTCIHAATPHSSNTTATTQLVLTPLLFTSFLLSLFLVDRRNRAYRRAQHPSSTARSSSRPSWSLTQWLDPEPYAYFTAPHATSTTPTEKHVRRYAIGKKHRAIWGLELDQAFELRGRVVVVVALGLAVLAGVVLGVGVVAGWVWWRG</sequence>
<proteinExistence type="predicted"/>
<feature type="compositionally biased region" description="Polar residues" evidence="1">
    <location>
        <begin position="1"/>
        <end position="11"/>
    </location>
</feature>
<evidence type="ECO:0000313" key="4">
    <source>
        <dbReference type="Proteomes" id="UP000799776"/>
    </source>
</evidence>
<feature type="transmembrane region" description="Helical" evidence="2">
    <location>
        <begin position="200"/>
        <end position="227"/>
    </location>
</feature>
<feature type="compositionally biased region" description="Basic and acidic residues" evidence="1">
    <location>
        <begin position="28"/>
        <end position="54"/>
    </location>
</feature>
<protein>
    <submittedName>
        <fullName evidence="3">Uncharacterized protein</fullName>
    </submittedName>
</protein>
<gene>
    <name evidence="3" type="ORF">K490DRAFT_59846</name>
</gene>
<evidence type="ECO:0000313" key="3">
    <source>
        <dbReference type="EMBL" id="KAF2084134.1"/>
    </source>
</evidence>